<reference evidence="2" key="1">
    <citation type="submission" date="2025-08" db="UniProtKB">
        <authorList>
            <consortium name="Ensembl"/>
        </authorList>
    </citation>
    <scope>IDENTIFICATION</scope>
</reference>
<evidence type="ECO:0000313" key="3">
    <source>
        <dbReference type="Proteomes" id="UP000472270"/>
    </source>
</evidence>
<dbReference type="Ensembl" id="ENSSRHT00000057291.1">
    <property type="protein sequence ID" value="ENSSRHP00000055729.1"/>
    <property type="gene ID" value="ENSSRHG00000028005.1"/>
</dbReference>
<evidence type="ECO:0000313" key="2">
    <source>
        <dbReference type="Ensembl" id="ENSSRHP00000055729.1"/>
    </source>
</evidence>
<reference evidence="2" key="2">
    <citation type="submission" date="2025-09" db="UniProtKB">
        <authorList>
            <consortium name="Ensembl"/>
        </authorList>
    </citation>
    <scope>IDENTIFICATION</scope>
</reference>
<organism evidence="2 3">
    <name type="scientific">Sinocyclocheilus rhinocerous</name>
    <dbReference type="NCBI Taxonomy" id="307959"/>
    <lineage>
        <taxon>Eukaryota</taxon>
        <taxon>Metazoa</taxon>
        <taxon>Chordata</taxon>
        <taxon>Craniata</taxon>
        <taxon>Vertebrata</taxon>
        <taxon>Euteleostomi</taxon>
        <taxon>Actinopterygii</taxon>
        <taxon>Neopterygii</taxon>
        <taxon>Teleostei</taxon>
        <taxon>Ostariophysi</taxon>
        <taxon>Cypriniformes</taxon>
        <taxon>Cyprinidae</taxon>
        <taxon>Cyprininae</taxon>
        <taxon>Sinocyclocheilus</taxon>
    </lineage>
</organism>
<protein>
    <submittedName>
        <fullName evidence="2">Uncharacterized protein</fullName>
    </submittedName>
</protein>
<dbReference type="Proteomes" id="UP000472270">
    <property type="component" value="Unassembled WGS sequence"/>
</dbReference>
<accession>A0A673JUW4</accession>
<keyword evidence="3" id="KW-1185">Reference proteome</keyword>
<sequence>MLPSNCCAKNTRRTPGPSTNPWTRQHWACKTTTTSSNTPWTSAPSRGRWMSVSTEMPSSSVLMSDSCSPTATSTTHLIMMWSPWHENCSPLLRPDCQT</sequence>
<evidence type="ECO:0000256" key="1">
    <source>
        <dbReference type="SAM" id="MobiDB-lite"/>
    </source>
</evidence>
<name>A0A673JUW4_9TELE</name>
<proteinExistence type="predicted"/>
<dbReference type="AlphaFoldDB" id="A0A673JUW4"/>
<feature type="region of interest" description="Disordered" evidence="1">
    <location>
        <begin position="1"/>
        <end position="25"/>
    </location>
</feature>